<comment type="function">
    <text evidence="5">The lipid II isoglutaminyl synthase complex catalyzes the formation of alpha-D-isoglutamine in the cell wall lipid II stem peptide. The MurT subunit catalyzes the ATP-dependent amidation of D-glutamate residue of lipid II, converting it to an isoglutamine residue.</text>
</comment>
<feature type="active site" evidence="5">
    <location>
        <position position="372"/>
    </location>
</feature>
<evidence type="ECO:0000313" key="9">
    <source>
        <dbReference type="Proteomes" id="UP001651880"/>
    </source>
</evidence>
<gene>
    <name evidence="5" type="primary">murT</name>
    <name evidence="8" type="ORF">LJD61_19015</name>
</gene>
<dbReference type="SUPFAM" id="SSF53623">
    <property type="entry name" value="MurD-like peptide ligases, catalytic domain"/>
    <property type="match status" value="1"/>
</dbReference>
<dbReference type="EC" id="6.3.5.13" evidence="5"/>
<keyword evidence="4 5" id="KW-0067">ATP-binding</keyword>
<comment type="subunit">
    <text evidence="5">Forms a heterodimer with GatD.</text>
</comment>
<evidence type="ECO:0000256" key="5">
    <source>
        <dbReference type="HAMAP-Rule" id="MF_02214"/>
    </source>
</evidence>
<organism evidence="8 9">
    <name type="scientific">Lutispora saccharofermentans</name>
    <dbReference type="NCBI Taxonomy" id="3024236"/>
    <lineage>
        <taxon>Bacteria</taxon>
        <taxon>Bacillati</taxon>
        <taxon>Bacillota</taxon>
        <taxon>Clostridia</taxon>
        <taxon>Lutisporales</taxon>
        <taxon>Lutisporaceae</taxon>
        <taxon>Lutispora</taxon>
    </lineage>
</organism>
<dbReference type="InterPro" id="IPR018109">
    <property type="entry name" value="Folylpolyglutamate_synth_CS"/>
</dbReference>
<sequence>MNIKYKLASVVSKTLCKVCRAVRFGGTSFPGKAASIIYPNALKEAAKNYKIIMVTGTNGKTTTTHIIGQILEENGIKYITNKSGANLTAGIASTFLNSIKLLGESPVRTALIEVDEAAFNKICDFVEPDILIVTNFFRDQLDRYGELYSTLNNVRLGVQKLKNTKLILNADDSMCASLGRGSDKKLVYFGIGPNAYKNAEKPAYSDAMYCIYCKNKYIYSNYIYGHLGGFRCTNCGYMRPPSSITCSNIDELNSSDSLIQISIESSEGNKIKKELYKTKIGLPGLYNIYNSLAALSCGVVLGLPVKNSLKCLGSLKSGFGRMEEIDAGNKKIWIILVKNPSGFNQAIDLLTKAEKQSQIALIINDKVADGTDISWLWDVNFGKLQRASEETGNIFVSGIRAEDMALRLKYDDFNTAKISIIKDYDKMICEGLDNSLEDSSFYILASYTAMLDIRKHLKDMFGLKEFWE</sequence>
<proteinExistence type="inferred from homology"/>
<dbReference type="Gene3D" id="3.40.1190.10">
    <property type="entry name" value="Mur-like, catalytic domain"/>
    <property type="match status" value="1"/>
</dbReference>
<evidence type="ECO:0000256" key="2">
    <source>
        <dbReference type="ARBA" id="ARBA00022598"/>
    </source>
</evidence>
<evidence type="ECO:0000256" key="3">
    <source>
        <dbReference type="ARBA" id="ARBA00022741"/>
    </source>
</evidence>
<comment type="similarity">
    <text evidence="5">Belongs to the MurCDEF family. MurT subfamily.</text>
</comment>
<keyword evidence="5" id="KW-0133">Cell shape</keyword>
<keyword evidence="5" id="KW-0479">Metal-binding</keyword>
<dbReference type="Pfam" id="PF08245">
    <property type="entry name" value="Mur_ligase_M"/>
    <property type="match status" value="1"/>
</dbReference>
<feature type="binding site" evidence="5">
    <location>
        <position position="210"/>
    </location>
    <ligand>
        <name>Zn(2+)</name>
        <dbReference type="ChEBI" id="CHEBI:29105"/>
    </ligand>
</feature>
<comment type="catalytic activity">
    <reaction evidence="5">
        <text>beta-D-GlcNAc-(1-&gt;4)-Mur2Ac(oyl-L-Ala-gamma-D-Glu-L-Lys-D-Ala-D-Ala)-di-trans,octa-cis-undecaprenyl diphosphate + ATP = beta-D-GlcNAc-(1-&gt;4)-Mur2Ac(oyl-L-Ala-gamma-D-O-P-Glu-L-Lys-D-Ala-D-Ala)-di-trans,octa-cis-undecaprenyl diphosphate + ADP</text>
        <dbReference type="Rhea" id="RHEA:59488"/>
        <dbReference type="ChEBI" id="CHEBI:30616"/>
        <dbReference type="ChEBI" id="CHEBI:60033"/>
        <dbReference type="ChEBI" id="CHEBI:143132"/>
        <dbReference type="ChEBI" id="CHEBI:456216"/>
    </reaction>
</comment>
<evidence type="ECO:0000259" key="6">
    <source>
        <dbReference type="Pfam" id="PF08245"/>
    </source>
</evidence>
<keyword evidence="5" id="KW-0862">Zinc</keyword>
<feature type="binding site" evidence="5">
    <location>
        <position position="232"/>
    </location>
    <ligand>
        <name>Zn(2+)</name>
        <dbReference type="ChEBI" id="CHEBI:29105"/>
    </ligand>
</feature>
<evidence type="ECO:0000313" key="8">
    <source>
        <dbReference type="EMBL" id="MCQ1531610.1"/>
    </source>
</evidence>
<evidence type="ECO:0000259" key="7">
    <source>
        <dbReference type="Pfam" id="PF08353"/>
    </source>
</evidence>
<dbReference type="Pfam" id="PF08353">
    <property type="entry name" value="MurT_C"/>
    <property type="match status" value="1"/>
</dbReference>
<evidence type="ECO:0000256" key="4">
    <source>
        <dbReference type="ARBA" id="ARBA00022840"/>
    </source>
</evidence>
<feature type="domain" description="Lipid II isoglutaminyl synthase (glutamine-hydrolyzing) subunit MurT C-terminal" evidence="7">
    <location>
        <begin position="336"/>
        <end position="450"/>
    </location>
</feature>
<keyword evidence="5" id="KW-0961">Cell wall biogenesis/degradation</keyword>
<dbReference type="PANTHER" id="PTHR23135">
    <property type="entry name" value="MUR LIGASE FAMILY MEMBER"/>
    <property type="match status" value="1"/>
</dbReference>
<keyword evidence="2 5" id="KW-0436">Ligase</keyword>
<dbReference type="PANTHER" id="PTHR23135:SF7">
    <property type="entry name" value="LIPID II ISOGLUTAMINYL SYNTHASE (GLUTAMINE-HYDROLYZING) SUBUNIT MURT"/>
    <property type="match status" value="1"/>
</dbReference>
<dbReference type="RefSeq" id="WP_255229166.1">
    <property type="nucleotide sequence ID" value="NZ_JAJEKE010000026.1"/>
</dbReference>
<dbReference type="InterPro" id="IPR013564">
    <property type="entry name" value="MurT_C"/>
</dbReference>
<comment type="pathway">
    <text evidence="1 5">Cell wall biogenesis; peptidoglycan biosynthesis.</text>
</comment>
<comment type="catalytic activity">
    <reaction evidence="5">
        <text>beta-D-GlcNAc-(1-&gt;4)-Mur2Ac(oyl-L-Ala-gamma-D-Glu-L-Lys-D-Ala-D-Ala)-di-trans,octa-cis-undecaprenyl diphosphate + L-glutamine + ATP + H2O = beta-D-GlcNAc-(1-&gt;4)-Mur2Ac(oyl-L-Ala-D-isoglutaminyl-L-Lys-D-Ala-D-Ala)-di-trans,octa-cis-undecaprenyl diphosphate + L-glutamate + ADP + phosphate + H(+)</text>
        <dbReference type="Rhea" id="RHEA:57928"/>
        <dbReference type="ChEBI" id="CHEBI:15377"/>
        <dbReference type="ChEBI" id="CHEBI:15378"/>
        <dbReference type="ChEBI" id="CHEBI:29985"/>
        <dbReference type="ChEBI" id="CHEBI:30616"/>
        <dbReference type="ChEBI" id="CHEBI:43474"/>
        <dbReference type="ChEBI" id="CHEBI:58359"/>
        <dbReference type="ChEBI" id="CHEBI:60033"/>
        <dbReference type="ChEBI" id="CHEBI:62233"/>
        <dbReference type="ChEBI" id="CHEBI:456216"/>
        <dbReference type="EC" id="6.3.5.13"/>
    </reaction>
</comment>
<dbReference type="Proteomes" id="UP001651880">
    <property type="component" value="Unassembled WGS sequence"/>
</dbReference>
<dbReference type="HAMAP" id="MF_02214">
    <property type="entry name" value="Lipid_II_synth_MurT"/>
    <property type="match status" value="1"/>
</dbReference>
<dbReference type="GO" id="GO:0016874">
    <property type="term" value="F:ligase activity"/>
    <property type="evidence" value="ECO:0007669"/>
    <property type="project" value="UniProtKB-KW"/>
</dbReference>
<evidence type="ECO:0000256" key="1">
    <source>
        <dbReference type="ARBA" id="ARBA00004752"/>
    </source>
</evidence>
<keyword evidence="9" id="KW-1185">Reference proteome</keyword>
<comment type="catalytic activity">
    <reaction evidence="5">
        <text>beta-D-GlcNAc-(1-&gt;4)-Mur2Ac(oyl-L-Ala-gamma-D-O-P-Glu-L-Lys-D-Ala-D-Ala)-di-trans,octa-cis-undecaprenyl diphosphate + NH4(+) = beta-D-GlcNAc-(1-&gt;4)-Mur2Ac(oyl-L-Ala-D-isoglutaminyl-L-Lys-D-Ala-D-Ala)-di-trans,octa-cis-undecaprenyl diphosphate + phosphate + H(+)</text>
        <dbReference type="Rhea" id="RHEA:57932"/>
        <dbReference type="ChEBI" id="CHEBI:15378"/>
        <dbReference type="ChEBI" id="CHEBI:28938"/>
        <dbReference type="ChEBI" id="CHEBI:43474"/>
        <dbReference type="ChEBI" id="CHEBI:62233"/>
        <dbReference type="ChEBI" id="CHEBI:143132"/>
    </reaction>
</comment>
<feature type="binding site" evidence="5">
    <location>
        <position position="235"/>
    </location>
    <ligand>
        <name>Zn(2+)</name>
        <dbReference type="ChEBI" id="CHEBI:29105"/>
    </ligand>
</feature>
<dbReference type="PROSITE" id="PS01011">
    <property type="entry name" value="FOLYLPOLYGLU_SYNT_1"/>
    <property type="match status" value="1"/>
</dbReference>
<name>A0ABT1NK14_9FIRM</name>
<protein>
    <recommendedName>
        <fullName evidence="5">Lipid II isoglutaminyl synthase (glutamine-hydrolyzing) subunit MurT</fullName>
        <ecNumber evidence="5">6.3.5.13</ecNumber>
    </recommendedName>
</protein>
<feature type="binding site" evidence="5">
    <location>
        <position position="213"/>
    </location>
    <ligand>
        <name>Zn(2+)</name>
        <dbReference type="ChEBI" id="CHEBI:29105"/>
    </ligand>
</feature>
<keyword evidence="5" id="KW-0573">Peptidoglycan synthesis</keyword>
<dbReference type="InterPro" id="IPR036565">
    <property type="entry name" value="Mur-like_cat_sf"/>
</dbReference>
<reference evidence="8 9" key="1">
    <citation type="submission" date="2021-10" db="EMBL/GenBank/DDBJ databases">
        <title>Lutispora strain m25 sp. nov., a thermophilic, non-spore-forming bacterium isolated from a lab-scale methanogenic bioreactor digesting anaerobic sludge.</title>
        <authorList>
            <person name="El Houari A."/>
            <person name="Mcdonald J."/>
        </authorList>
    </citation>
    <scope>NUCLEOTIDE SEQUENCE [LARGE SCALE GENOMIC DNA]</scope>
    <source>
        <strain evidence="9">m25</strain>
    </source>
</reference>
<dbReference type="InterPro" id="IPR013221">
    <property type="entry name" value="Mur_ligase_cen"/>
</dbReference>
<comment type="caution">
    <text evidence="8">The sequence shown here is derived from an EMBL/GenBank/DDBJ whole genome shotgun (WGS) entry which is preliminary data.</text>
</comment>
<accession>A0ABT1NK14</accession>
<dbReference type="EMBL" id="JAJEKE010000026">
    <property type="protein sequence ID" value="MCQ1531610.1"/>
    <property type="molecule type" value="Genomic_DNA"/>
</dbReference>
<feature type="domain" description="Mur ligase central" evidence="6">
    <location>
        <begin position="54"/>
        <end position="197"/>
    </location>
</feature>
<dbReference type="InterPro" id="IPR043703">
    <property type="entry name" value="Lipid_II_synth_MurT"/>
</dbReference>
<keyword evidence="3 5" id="KW-0547">Nucleotide-binding</keyword>